<evidence type="ECO:0000259" key="1">
    <source>
        <dbReference type="Pfam" id="PF04282"/>
    </source>
</evidence>
<dbReference type="EMBL" id="BA000004">
    <property type="protein sequence ID" value="BAB03947.1"/>
    <property type="molecule type" value="Genomic_DNA"/>
</dbReference>
<proteinExistence type="predicted"/>
<evidence type="ECO:0000313" key="3">
    <source>
        <dbReference type="Proteomes" id="UP000001258"/>
    </source>
</evidence>
<dbReference type="PANTHER" id="PTHR39966:SF3">
    <property type="entry name" value="DUF438 DOMAIN-CONTAINING PROTEIN"/>
    <property type="match status" value="1"/>
</dbReference>
<accession>Q9KG84</accession>
<dbReference type="Proteomes" id="UP000001258">
    <property type="component" value="Chromosome"/>
</dbReference>
<dbReference type="KEGG" id="bha:BH0228"/>
<sequence length="103" mass="11805">MHADRKQLLKELILDLHQGVTFDEVIARFQQTFGTITTEEIVQLEQALMQEEGITPEEVQKLRSVHAALFKGSIEDIHSTPAEKQLGHPVQTFKRKIKPLVIY</sequence>
<protein>
    <submittedName>
        <fullName evidence="2">BH0228 protein</fullName>
    </submittedName>
</protein>
<dbReference type="SMR" id="Q9KG84"/>
<organism evidence="2 3">
    <name type="scientific">Halalkalibacterium halodurans (strain ATCC BAA-125 / DSM 18197 / FERM 7344 / JCM 9153 / C-125)</name>
    <name type="common">Bacillus halodurans</name>
    <dbReference type="NCBI Taxonomy" id="272558"/>
    <lineage>
        <taxon>Bacteria</taxon>
        <taxon>Bacillati</taxon>
        <taxon>Bacillota</taxon>
        <taxon>Bacilli</taxon>
        <taxon>Bacillales</taxon>
        <taxon>Bacillaceae</taxon>
        <taxon>Halalkalibacterium (ex Joshi et al. 2022)</taxon>
    </lineage>
</organism>
<dbReference type="AlphaFoldDB" id="Q9KG84"/>
<dbReference type="PANTHER" id="PTHR39966">
    <property type="entry name" value="BLL2471 PROTEIN-RELATED"/>
    <property type="match status" value="1"/>
</dbReference>
<name>Q9KG84_HALH5</name>
<dbReference type="PIR" id="D83678">
    <property type="entry name" value="D83678"/>
</dbReference>
<dbReference type="GO" id="GO:0005886">
    <property type="term" value="C:plasma membrane"/>
    <property type="evidence" value="ECO:0007669"/>
    <property type="project" value="TreeGrafter"/>
</dbReference>
<reference evidence="2 3" key="1">
    <citation type="journal article" date="2000" name="Nucleic Acids Res.">
        <title>Complete genome sequence of the alkaliphilic bacterium Bacillus halodurans and genomic sequence comparison with Bacillus subtilis.</title>
        <authorList>
            <person name="Takami H."/>
            <person name="Nakasone K."/>
            <person name="Takaki Y."/>
            <person name="Maeno G."/>
            <person name="Sasaki R."/>
            <person name="Masui N."/>
            <person name="Fuji F."/>
            <person name="Hirama C."/>
            <person name="Nakamura Y."/>
            <person name="Ogasawara N."/>
            <person name="Kuhara S."/>
            <person name="Horikoshi K."/>
        </authorList>
    </citation>
    <scope>NUCLEOTIDE SEQUENCE [LARGE SCALE GENOMIC DNA]</scope>
    <source>
        <strain evidence="3">ATCC BAA-125 / DSM 18197 / FERM 7344 / JCM 9153 / C-125</strain>
    </source>
</reference>
<keyword evidence="3" id="KW-1185">Reference proteome</keyword>
<dbReference type="eggNOG" id="COG2461">
    <property type="taxonomic scope" value="Bacteria"/>
</dbReference>
<gene>
    <name evidence="2" type="ordered locus">BH0228</name>
</gene>
<evidence type="ECO:0000313" key="2">
    <source>
        <dbReference type="EMBL" id="BAB03947.1"/>
    </source>
</evidence>
<dbReference type="HOGENOM" id="CLU_2258087_0_0_9"/>
<dbReference type="STRING" id="272558.gene:10726068"/>
<dbReference type="RefSeq" id="WP_010896410.1">
    <property type="nucleotide sequence ID" value="NC_002570.2"/>
</dbReference>
<dbReference type="DNASU" id="893541"/>
<dbReference type="Pfam" id="PF04282">
    <property type="entry name" value="DUF438"/>
    <property type="match status" value="1"/>
</dbReference>
<dbReference type="InterPro" id="IPR007380">
    <property type="entry name" value="DUF438"/>
</dbReference>
<feature type="domain" description="DUF438" evidence="1">
    <location>
        <begin position="9"/>
        <end position="75"/>
    </location>
</feature>